<dbReference type="OrthoDB" id="10472581at2759"/>
<name>S2K499_MUCC1</name>
<proteinExistence type="predicted"/>
<reference evidence="3" key="1">
    <citation type="submission" date="2013-05" db="EMBL/GenBank/DDBJ databases">
        <title>The Genome sequence of Mucor circinelloides f. circinelloides 1006PhL.</title>
        <authorList>
            <consortium name="The Broad Institute Genomics Platform"/>
            <person name="Cuomo C."/>
            <person name="Earl A."/>
            <person name="Findley K."/>
            <person name="Lee S.C."/>
            <person name="Walker B."/>
            <person name="Young S."/>
            <person name="Zeng Q."/>
            <person name="Gargeya S."/>
            <person name="Fitzgerald M."/>
            <person name="Haas B."/>
            <person name="Abouelleil A."/>
            <person name="Allen A.W."/>
            <person name="Alvarado L."/>
            <person name="Arachchi H.M."/>
            <person name="Berlin A.M."/>
            <person name="Chapman S.B."/>
            <person name="Gainer-Dewar J."/>
            <person name="Goldberg J."/>
            <person name="Griggs A."/>
            <person name="Gujja S."/>
            <person name="Hansen M."/>
            <person name="Howarth C."/>
            <person name="Imamovic A."/>
            <person name="Ireland A."/>
            <person name="Larimer J."/>
            <person name="McCowan C."/>
            <person name="Murphy C."/>
            <person name="Pearson M."/>
            <person name="Poon T.W."/>
            <person name="Priest M."/>
            <person name="Roberts A."/>
            <person name="Saif S."/>
            <person name="Shea T."/>
            <person name="Sisk P."/>
            <person name="Sykes S."/>
            <person name="Wortman J."/>
            <person name="Nusbaum C."/>
            <person name="Birren B."/>
        </authorList>
    </citation>
    <scope>NUCLEOTIDE SEQUENCE [LARGE SCALE GENOMIC DNA]</scope>
    <source>
        <strain evidence="3">1006PhL</strain>
    </source>
</reference>
<feature type="compositionally biased region" description="Low complexity" evidence="1">
    <location>
        <begin position="115"/>
        <end position="126"/>
    </location>
</feature>
<feature type="non-terminal residue" evidence="2">
    <location>
        <position position="134"/>
    </location>
</feature>
<evidence type="ECO:0000313" key="3">
    <source>
        <dbReference type="Proteomes" id="UP000014254"/>
    </source>
</evidence>
<sequence>MACHTFKSRFQECFDHHNKTMDFPRNPIISHLNSSSSARQFITHSDSKNNHTLLRKCNSLPTRSLEQKNAATAVVEAPISVTNSPRLLPSTAKTNACSLKRRNHIRRKKMYKQKSCSSNNSSSSSSLQPYSITA</sequence>
<gene>
    <name evidence="2" type="ORF">HMPREF1544_02997</name>
</gene>
<dbReference type="VEuPathDB" id="FungiDB:HMPREF1544_02997"/>
<evidence type="ECO:0000313" key="2">
    <source>
        <dbReference type="EMBL" id="EPB90163.1"/>
    </source>
</evidence>
<evidence type="ECO:0000256" key="1">
    <source>
        <dbReference type="SAM" id="MobiDB-lite"/>
    </source>
</evidence>
<dbReference type="InParanoid" id="S2K499"/>
<protein>
    <submittedName>
        <fullName evidence="2">Uncharacterized protein</fullName>
    </submittedName>
</protein>
<accession>S2K499</accession>
<feature type="compositionally biased region" description="Polar residues" evidence="1">
    <location>
        <begin position="84"/>
        <end position="97"/>
    </location>
</feature>
<dbReference type="OMA" id="DFPRNPI"/>
<keyword evidence="3" id="KW-1185">Reference proteome</keyword>
<feature type="region of interest" description="Disordered" evidence="1">
    <location>
        <begin position="84"/>
        <end position="134"/>
    </location>
</feature>
<dbReference type="AlphaFoldDB" id="S2K499"/>
<feature type="compositionally biased region" description="Basic residues" evidence="1">
    <location>
        <begin position="99"/>
        <end position="112"/>
    </location>
</feature>
<dbReference type="EMBL" id="KE123924">
    <property type="protein sequence ID" value="EPB90163.1"/>
    <property type="molecule type" value="Genomic_DNA"/>
</dbReference>
<dbReference type="Proteomes" id="UP000014254">
    <property type="component" value="Unassembled WGS sequence"/>
</dbReference>
<organism evidence="2 3">
    <name type="scientific">Mucor circinelloides f. circinelloides (strain 1006PhL)</name>
    <name type="common">Mucormycosis agent</name>
    <name type="synonym">Calyptromyces circinelloides</name>
    <dbReference type="NCBI Taxonomy" id="1220926"/>
    <lineage>
        <taxon>Eukaryota</taxon>
        <taxon>Fungi</taxon>
        <taxon>Fungi incertae sedis</taxon>
        <taxon>Mucoromycota</taxon>
        <taxon>Mucoromycotina</taxon>
        <taxon>Mucoromycetes</taxon>
        <taxon>Mucorales</taxon>
        <taxon>Mucorineae</taxon>
        <taxon>Mucoraceae</taxon>
        <taxon>Mucor</taxon>
    </lineage>
</organism>